<accession>A0ABQ9Y7K1</accession>
<organism evidence="2 3">
    <name type="scientific">Blattamonas nauphoetae</name>
    <dbReference type="NCBI Taxonomy" id="2049346"/>
    <lineage>
        <taxon>Eukaryota</taxon>
        <taxon>Metamonada</taxon>
        <taxon>Preaxostyla</taxon>
        <taxon>Oxymonadida</taxon>
        <taxon>Blattamonas</taxon>
    </lineage>
</organism>
<reference evidence="2 3" key="1">
    <citation type="journal article" date="2022" name="bioRxiv">
        <title>Genomics of Preaxostyla Flagellates Illuminates Evolutionary Transitions and the Path Towards Mitochondrial Loss.</title>
        <authorList>
            <person name="Novak L.V.F."/>
            <person name="Treitli S.C."/>
            <person name="Pyrih J."/>
            <person name="Halakuc P."/>
            <person name="Pipaliya S.V."/>
            <person name="Vacek V."/>
            <person name="Brzon O."/>
            <person name="Soukal P."/>
            <person name="Eme L."/>
            <person name="Dacks J.B."/>
            <person name="Karnkowska A."/>
            <person name="Elias M."/>
            <person name="Hampl V."/>
        </authorList>
    </citation>
    <scope>NUCLEOTIDE SEQUENCE [LARGE SCALE GENOMIC DNA]</scope>
    <source>
        <strain evidence="2">NAU3</strain>
        <tissue evidence="2">Gut</tissue>
    </source>
</reference>
<name>A0ABQ9Y7K1_9EUKA</name>
<evidence type="ECO:0000313" key="3">
    <source>
        <dbReference type="Proteomes" id="UP001281761"/>
    </source>
</evidence>
<dbReference type="Proteomes" id="UP001281761">
    <property type="component" value="Unassembled WGS sequence"/>
</dbReference>
<sequence length="155" mass="16860">MRILTNQQLARRHCVGVFLESSRASFQRKTYSFTKQLKSDSTLKLNCGGRQKVSQNSSKQIHHWSSASFDGKLALTSSTFVFPLPTTKSSSLIVVGNSEPLQSPIAEYKCIRAVSSTLACPHHGRSDGHANSSNTEGEDGEAAKHSPTLSNITSH</sequence>
<keyword evidence="3" id="KW-1185">Reference proteome</keyword>
<evidence type="ECO:0000256" key="1">
    <source>
        <dbReference type="SAM" id="MobiDB-lite"/>
    </source>
</evidence>
<evidence type="ECO:0000313" key="2">
    <source>
        <dbReference type="EMBL" id="KAK2959743.1"/>
    </source>
</evidence>
<feature type="region of interest" description="Disordered" evidence="1">
    <location>
        <begin position="122"/>
        <end position="155"/>
    </location>
</feature>
<comment type="caution">
    <text evidence="2">The sequence shown here is derived from an EMBL/GenBank/DDBJ whole genome shotgun (WGS) entry which is preliminary data.</text>
</comment>
<proteinExistence type="predicted"/>
<dbReference type="EMBL" id="JARBJD010000027">
    <property type="protein sequence ID" value="KAK2959743.1"/>
    <property type="molecule type" value="Genomic_DNA"/>
</dbReference>
<protein>
    <submittedName>
        <fullName evidence="2">Uncharacterized protein</fullName>
    </submittedName>
</protein>
<gene>
    <name evidence="2" type="ORF">BLNAU_5232</name>
</gene>